<accession>A0A9P4PZ69</accession>
<dbReference type="EMBL" id="MU001492">
    <property type="protein sequence ID" value="KAF2452008.1"/>
    <property type="molecule type" value="Genomic_DNA"/>
</dbReference>
<feature type="region of interest" description="Disordered" evidence="1">
    <location>
        <begin position="74"/>
        <end position="116"/>
    </location>
</feature>
<comment type="caution">
    <text evidence="2">The sequence shown here is derived from an EMBL/GenBank/DDBJ whole genome shotgun (WGS) entry which is preliminary data.</text>
</comment>
<proteinExistence type="predicted"/>
<name>A0A9P4PZ69_9PLEO</name>
<evidence type="ECO:0000256" key="1">
    <source>
        <dbReference type="SAM" id="MobiDB-lite"/>
    </source>
</evidence>
<feature type="region of interest" description="Disordered" evidence="1">
    <location>
        <begin position="33"/>
        <end position="52"/>
    </location>
</feature>
<protein>
    <submittedName>
        <fullName evidence="2">Uncharacterized protein</fullName>
    </submittedName>
</protein>
<evidence type="ECO:0000313" key="3">
    <source>
        <dbReference type="Proteomes" id="UP000799764"/>
    </source>
</evidence>
<evidence type="ECO:0000313" key="2">
    <source>
        <dbReference type="EMBL" id="KAF2452008.1"/>
    </source>
</evidence>
<organism evidence="2 3">
    <name type="scientific">Karstenula rhodostoma CBS 690.94</name>
    <dbReference type="NCBI Taxonomy" id="1392251"/>
    <lineage>
        <taxon>Eukaryota</taxon>
        <taxon>Fungi</taxon>
        <taxon>Dikarya</taxon>
        <taxon>Ascomycota</taxon>
        <taxon>Pezizomycotina</taxon>
        <taxon>Dothideomycetes</taxon>
        <taxon>Pleosporomycetidae</taxon>
        <taxon>Pleosporales</taxon>
        <taxon>Massarineae</taxon>
        <taxon>Didymosphaeriaceae</taxon>
        <taxon>Karstenula</taxon>
    </lineage>
</organism>
<keyword evidence="3" id="KW-1185">Reference proteome</keyword>
<dbReference type="Proteomes" id="UP000799764">
    <property type="component" value="Unassembled WGS sequence"/>
</dbReference>
<sequence>MLKPYLQYDMNLLSSYHTIHLVADHTSLPYHPHKLTPSHPHTISFRHSLPPKKTNKFVENQTCDMTPASSLSHSYLPPIFSDPPAQHEITNIHPANPNPAQTIHPGHQDRDPRLPK</sequence>
<dbReference type="AlphaFoldDB" id="A0A9P4PZ69"/>
<gene>
    <name evidence="2" type="ORF">P171DRAFT_426414</name>
</gene>
<reference evidence="2" key="1">
    <citation type="journal article" date="2020" name="Stud. Mycol.">
        <title>101 Dothideomycetes genomes: a test case for predicting lifestyles and emergence of pathogens.</title>
        <authorList>
            <person name="Haridas S."/>
            <person name="Albert R."/>
            <person name="Binder M."/>
            <person name="Bloem J."/>
            <person name="Labutti K."/>
            <person name="Salamov A."/>
            <person name="Andreopoulos B."/>
            <person name="Baker S."/>
            <person name="Barry K."/>
            <person name="Bills G."/>
            <person name="Bluhm B."/>
            <person name="Cannon C."/>
            <person name="Castanera R."/>
            <person name="Culley D."/>
            <person name="Daum C."/>
            <person name="Ezra D."/>
            <person name="Gonzalez J."/>
            <person name="Henrissat B."/>
            <person name="Kuo A."/>
            <person name="Liang C."/>
            <person name="Lipzen A."/>
            <person name="Lutzoni F."/>
            <person name="Magnuson J."/>
            <person name="Mondo S."/>
            <person name="Nolan M."/>
            <person name="Ohm R."/>
            <person name="Pangilinan J."/>
            <person name="Park H.-J."/>
            <person name="Ramirez L."/>
            <person name="Alfaro M."/>
            <person name="Sun H."/>
            <person name="Tritt A."/>
            <person name="Yoshinaga Y."/>
            <person name="Zwiers L.-H."/>
            <person name="Turgeon B."/>
            <person name="Goodwin S."/>
            <person name="Spatafora J."/>
            <person name="Crous P."/>
            <person name="Grigoriev I."/>
        </authorList>
    </citation>
    <scope>NUCLEOTIDE SEQUENCE</scope>
    <source>
        <strain evidence="2">CBS 690.94</strain>
    </source>
</reference>
<feature type="compositionally biased region" description="Basic and acidic residues" evidence="1">
    <location>
        <begin position="106"/>
        <end position="116"/>
    </location>
</feature>